<dbReference type="OrthoDB" id="4871813at2"/>
<evidence type="ECO:0000313" key="9">
    <source>
        <dbReference type="Proteomes" id="UP000306628"/>
    </source>
</evidence>
<reference evidence="8 9" key="1">
    <citation type="submission" date="2019-05" db="EMBL/GenBank/DDBJ databases">
        <title>Draft genome sequence of Nonomuraea zeae DSM 100528.</title>
        <authorList>
            <person name="Saricaoglu S."/>
            <person name="Isik K."/>
        </authorList>
    </citation>
    <scope>NUCLEOTIDE SEQUENCE [LARGE SCALE GENOMIC DNA]</scope>
    <source>
        <strain evidence="8 9">DSM 100528</strain>
    </source>
</reference>
<gene>
    <name evidence="8" type="ORF">ETD85_40875</name>
</gene>
<sequence length="710" mass="73276">MNTVLLGLRLAVAGGRESLARLVLTAFGVGVGVTLLLLCLAGQSALQGRADRSVWRDTTPATPATAPDPMLWLAVSDHYAGEPLHRVHVAALGPRPPVPPGLGRLPAAGESAVSPALRRLIEAMPRDQLGDRFPGRITATIGPAALAYPDQLVAVVGHSPEQLRELTGAQEVRGIQTGEPGDYAYTVMARILLAMSTALLLVPVVVYIVVVTRIAAVLREQRFAVMRLSGATWAQTAAMAAIETGIGALAGTVLGFLGYTAARPLAAAHLTHGGALFYGSDLAVPPAYLALSLAGVPLLAVATAVSSLLGIRITPLGIGGRGARRRPPAAWRVLPLAIGVAGLAAAAAFPGALARAWGSEPELPYVAFLACTLVGAVVAGPWACLVTARALARFSRRTSTLMAARRVAADPRRAFRAVSGVVLAVFVATFVAGLLRTAGGPPGADFYGGLRPGVVEVFVGQQPIGRLAPLVTPGTVTIHVHGYGIGVVSCAELSRVVVASCPLPASVLVRGMGTNATIGVMSGEFTESVPGADRLMVRAIYIPTDGTVAAEERVRTRAALLLPRAILNTQRDTVLQESRLQAELSTYAGLATWFVVLVAGCSLTAGVVAGLIERRRPFALLRASGVRLGELRRVVLLESALPMLLSVLMGAVLGAGGSYVVTVVGGDVWAPPAPGFAAGLAAGVLVALAITMAALPLMNVSTRYDAVRFE</sequence>
<dbReference type="EMBL" id="VCKX01000182">
    <property type="protein sequence ID" value="TMR26929.1"/>
    <property type="molecule type" value="Genomic_DNA"/>
</dbReference>
<feature type="transmembrane region" description="Helical" evidence="6">
    <location>
        <begin position="365"/>
        <end position="392"/>
    </location>
</feature>
<feature type="domain" description="ABC3 transporter permease C-terminal" evidence="7">
    <location>
        <begin position="198"/>
        <end position="313"/>
    </location>
</feature>
<evidence type="ECO:0000256" key="2">
    <source>
        <dbReference type="ARBA" id="ARBA00022475"/>
    </source>
</evidence>
<feature type="transmembrane region" description="Helical" evidence="6">
    <location>
        <begin position="287"/>
        <end position="309"/>
    </location>
</feature>
<dbReference type="GO" id="GO:0005886">
    <property type="term" value="C:plasma membrane"/>
    <property type="evidence" value="ECO:0007669"/>
    <property type="project" value="UniProtKB-SubCell"/>
</dbReference>
<organism evidence="8 9">
    <name type="scientific">Nonomuraea zeae</name>
    <dbReference type="NCBI Taxonomy" id="1642303"/>
    <lineage>
        <taxon>Bacteria</taxon>
        <taxon>Bacillati</taxon>
        <taxon>Actinomycetota</taxon>
        <taxon>Actinomycetes</taxon>
        <taxon>Streptosporangiales</taxon>
        <taxon>Streptosporangiaceae</taxon>
        <taxon>Nonomuraea</taxon>
    </lineage>
</organism>
<feature type="transmembrane region" description="Helical" evidence="6">
    <location>
        <begin position="634"/>
        <end position="656"/>
    </location>
</feature>
<evidence type="ECO:0000256" key="4">
    <source>
        <dbReference type="ARBA" id="ARBA00022989"/>
    </source>
</evidence>
<evidence type="ECO:0000313" key="8">
    <source>
        <dbReference type="EMBL" id="TMR26929.1"/>
    </source>
</evidence>
<accession>A0A5S4G1U6</accession>
<feature type="transmembrane region" description="Helical" evidence="6">
    <location>
        <begin position="330"/>
        <end position="353"/>
    </location>
</feature>
<evidence type="ECO:0000256" key="1">
    <source>
        <dbReference type="ARBA" id="ARBA00004651"/>
    </source>
</evidence>
<dbReference type="RefSeq" id="WP_138695204.1">
    <property type="nucleotide sequence ID" value="NZ_JBHSAZ010000021.1"/>
</dbReference>
<evidence type="ECO:0000256" key="3">
    <source>
        <dbReference type="ARBA" id="ARBA00022692"/>
    </source>
</evidence>
<protein>
    <submittedName>
        <fullName evidence="8">FtsX-like permease family protein</fullName>
    </submittedName>
</protein>
<feature type="transmembrane region" description="Helical" evidence="6">
    <location>
        <begin position="413"/>
        <end position="435"/>
    </location>
</feature>
<keyword evidence="3 6" id="KW-0812">Transmembrane</keyword>
<evidence type="ECO:0000256" key="5">
    <source>
        <dbReference type="ARBA" id="ARBA00023136"/>
    </source>
</evidence>
<feature type="transmembrane region" description="Helical" evidence="6">
    <location>
        <begin position="590"/>
        <end position="613"/>
    </location>
</feature>
<keyword evidence="5 6" id="KW-0472">Membrane</keyword>
<keyword evidence="2" id="KW-1003">Cell membrane</keyword>
<keyword evidence="4 6" id="KW-1133">Transmembrane helix</keyword>
<feature type="transmembrane region" description="Helical" evidence="6">
    <location>
        <begin position="198"/>
        <end position="218"/>
    </location>
</feature>
<feature type="transmembrane region" description="Helical" evidence="6">
    <location>
        <begin position="20"/>
        <end position="42"/>
    </location>
</feature>
<evidence type="ECO:0000256" key="6">
    <source>
        <dbReference type="SAM" id="Phobius"/>
    </source>
</evidence>
<comment type="caution">
    <text evidence="8">The sequence shown here is derived from an EMBL/GenBank/DDBJ whole genome shotgun (WGS) entry which is preliminary data.</text>
</comment>
<name>A0A5S4G1U6_9ACTN</name>
<feature type="transmembrane region" description="Helical" evidence="6">
    <location>
        <begin position="676"/>
        <end position="698"/>
    </location>
</feature>
<dbReference type="AlphaFoldDB" id="A0A5S4G1U6"/>
<feature type="domain" description="ABC3 transporter permease C-terminal" evidence="7">
    <location>
        <begin position="591"/>
        <end position="697"/>
    </location>
</feature>
<proteinExistence type="predicted"/>
<keyword evidence="9" id="KW-1185">Reference proteome</keyword>
<dbReference type="Proteomes" id="UP000306628">
    <property type="component" value="Unassembled WGS sequence"/>
</dbReference>
<comment type="subcellular location">
    <subcellularLocation>
        <location evidence="1">Cell membrane</location>
        <topology evidence="1">Multi-pass membrane protein</topology>
    </subcellularLocation>
</comment>
<dbReference type="InterPro" id="IPR003838">
    <property type="entry name" value="ABC3_permease_C"/>
</dbReference>
<dbReference type="Pfam" id="PF02687">
    <property type="entry name" value="FtsX"/>
    <property type="match status" value="2"/>
</dbReference>
<evidence type="ECO:0000259" key="7">
    <source>
        <dbReference type="Pfam" id="PF02687"/>
    </source>
</evidence>